<sequence length="208" mass="24137">MKSILSIIEEISQNEPDATWISHKTFTKNTVINNKNLISHFVIVADGIIHLEITRAQILQFYKEGDMIYQSPYDINVHDQVSIVCDTDTKLIFVDREIFSDFAANKTEYMEVLLKSVLKNTSDLCLELMKHDLTVEPRITYTLQKFCDRVAPTLHGEYQEIPDFLNKSKLAHYGNFSRKSLYDKLDSLEEQDIIKQHNQKLYIKTSAS</sequence>
<evidence type="ECO:0000256" key="1">
    <source>
        <dbReference type="ARBA" id="ARBA00023159"/>
    </source>
</evidence>
<dbReference type="Proteomes" id="UP000548787">
    <property type="component" value="Unassembled WGS sequence"/>
</dbReference>
<keyword evidence="1" id="KW-0010">Activator</keyword>
<reference evidence="2 3" key="1">
    <citation type="submission" date="2020-08" db="EMBL/GenBank/DDBJ databases">
        <title>Listeria ohnekaius sp. nov. and Listeria portnoyii sp. nov. isolated from non-agricultural and natural environments.</title>
        <authorList>
            <person name="Weller D."/>
            <person name="Belias A.M."/>
            <person name="Liao J."/>
            <person name="Guo S."/>
            <person name="Orsi R.H."/>
            <person name="Wiedmann M."/>
        </authorList>
    </citation>
    <scope>NUCLEOTIDE SEQUENCE [LARGE SCALE GENOMIC DNA]</scope>
    <source>
        <strain evidence="2 3">FSL W9-0585</strain>
    </source>
</reference>
<evidence type="ECO:0000313" key="2">
    <source>
        <dbReference type="EMBL" id="MBA3926771.1"/>
    </source>
</evidence>
<evidence type="ECO:0000313" key="3">
    <source>
        <dbReference type="Proteomes" id="UP000548787"/>
    </source>
</evidence>
<dbReference type="EMBL" id="JABJVM010000010">
    <property type="protein sequence ID" value="MBA3926771.1"/>
    <property type="molecule type" value="Genomic_DNA"/>
</dbReference>
<organism evidence="2 3">
    <name type="scientific">Listeria rustica</name>
    <dbReference type="NCBI Taxonomy" id="2713503"/>
    <lineage>
        <taxon>Bacteria</taxon>
        <taxon>Bacillati</taxon>
        <taxon>Bacillota</taxon>
        <taxon>Bacilli</taxon>
        <taxon>Bacillales</taxon>
        <taxon>Listeriaceae</taxon>
        <taxon>Listeria</taxon>
    </lineage>
</organism>
<protein>
    <submittedName>
        <fullName evidence="2">Crp/Fnr family transcriptional regulator</fullName>
    </submittedName>
</protein>
<dbReference type="InterPro" id="IPR018490">
    <property type="entry name" value="cNMP-bd_dom_sf"/>
</dbReference>
<dbReference type="SUPFAM" id="SSF46785">
    <property type="entry name" value="Winged helix' DNA-binding domain"/>
    <property type="match status" value="1"/>
</dbReference>
<keyword evidence="3" id="KW-1185">Reference proteome</keyword>
<dbReference type="InterPro" id="IPR036390">
    <property type="entry name" value="WH_DNA-bd_sf"/>
</dbReference>
<proteinExistence type="predicted"/>
<dbReference type="RefSeq" id="WP_181676917.1">
    <property type="nucleotide sequence ID" value="NZ_JABJVM010000010.1"/>
</dbReference>
<accession>A0A7W1T782</accession>
<gene>
    <name evidence="2" type="ORF">HPK16_10500</name>
</gene>
<name>A0A7W1T782_9LIST</name>
<dbReference type="Gene3D" id="2.60.120.10">
    <property type="entry name" value="Jelly Rolls"/>
    <property type="match status" value="1"/>
</dbReference>
<dbReference type="SUPFAM" id="SSF51206">
    <property type="entry name" value="cAMP-binding domain-like"/>
    <property type="match status" value="1"/>
</dbReference>
<dbReference type="InterPro" id="IPR014710">
    <property type="entry name" value="RmlC-like_jellyroll"/>
</dbReference>
<comment type="caution">
    <text evidence="2">The sequence shown here is derived from an EMBL/GenBank/DDBJ whole genome shotgun (WGS) entry which is preliminary data.</text>
</comment>
<dbReference type="AlphaFoldDB" id="A0A7W1T782"/>